<keyword evidence="1" id="KW-0732">Signal</keyword>
<dbReference type="GO" id="GO:0005975">
    <property type="term" value="P:carbohydrate metabolic process"/>
    <property type="evidence" value="ECO:0007669"/>
    <property type="project" value="UniProtKB-ARBA"/>
</dbReference>
<dbReference type="Gene3D" id="3.50.30.30">
    <property type="match status" value="1"/>
</dbReference>
<evidence type="ECO:0000313" key="4">
    <source>
        <dbReference type="EMBL" id="PQJ82736.1"/>
    </source>
</evidence>
<dbReference type="Gene3D" id="2.60.40.10">
    <property type="entry name" value="Immunoglobulins"/>
    <property type="match status" value="1"/>
</dbReference>
<dbReference type="Pfam" id="PF13385">
    <property type="entry name" value="Laminin_G_3"/>
    <property type="match status" value="2"/>
</dbReference>
<keyword evidence="2" id="KW-0325">Glycoprotein</keyword>
<sequence length="2942" mass="324008">MVSYIAKAQDQSQHQLFVGNAAVDFKNANLQMQMNIGSPFIVGSAIRSAIPKAGNLEITSPASIAGEYGFTMNTNFGAPLDRIFTAGFVLAIDGVAPTDDGCTAFTNAAALNGKIAVIRRGSCTFTSKIKNAQNAGAIAVVIVNNVAGHILMGGEDATITIPSAMVSLDDGNTIINALASGVVNGALQPNRIIYSSVDGYNKSMVGFPYGALYISPTFVIDGFEVSKGYFSDRVNIKWEFGANQNLIEKINVFRQELGSATPEQLIGSVSKDVFEYNDTQVESGVLYKYRIEAFGVSNFNELYLDYIEGVGFRNPTATVSGSVSFDGGSPVQDVIVFAEANGEENSSSGSSLKIDNGFVSIDNIDYEIPANKLTLQSWITNYGEIFKLSTANTKVVKFIGGKLDVNSIKFQILVSDTNIQEITLENSYPTGELDFLGKDVFKNIADLTATSFMHVSVALEDEKTPKFYINGREITPEYINTATLTDGVTAPKLTINKTGNFPIFNTTNINKVILGDGYNGFLDEVRIWSKILTNEQIRRDYRRYIGGGETGLSLYLRMDENAGTNVYDLSKKGFRQNKNDGVLIQNGNNGISFSTTKPTKEQLGVFGVTDKNGSYTISSIPYSGTGESFVITPSLGIHKFEPASQTVFLGAEASVVNQLNFKDVSSFKFNGRAVYNVQNVFNTIALDTDEKNYTEIEDFGYNKYRVLSNGSKITINKGQFYYEDGTIDALNGFYKDGNLKKYPVIGLEKAYIYIDGNIVINFDNQPVETDAYGNFSVNVPIGKHKIEVKKDAHTFAYNGYFPASDTFEFFEDQLSPTWFLDTTRITLVGKVVGGKLQSDKPIGFGLDGEFSYTNFEGKPAEDKEIISSKNNIGVANIVFKGDINTSTFDVAVATNAVTGEYKASLIPYIYYIKQADLKIPKNTSINILTSTETLNLLSTPKLDSISYKTIDGTEIFSVPFHHKKSFRYNSPVTLTLLDQQYEKEIKIGNQTFDISGLINPLYIQKNKYEITFEVSQNYTNKDATEAVITKEFFTEGTFNITNNLALSDKSTTELTDNNEKYKYSFIAGEANISHADGYLSSISVQYSIPGSNALSIFNSSDFKSKGIIKGMKTAGSVAFASIAPEIPDIILRDPPGSSSFATIEKGTTITYSEETTNEKLDTDGGGYYVSVAPTIDISVGGPFLLAGTETNIIVDTEGTFAKSTVNTTKNLTTNTYTFNQTISTSDDVNFVGADGDLYIGNAKNIYYGFVDGIFVTSTPMTLANGTAIANIKLTAKAEDGNDTDLYISTRKDRIIGEQPTKTFFTYSQKYLKETLIPELEDLAANFVPNPNPDPLKPLVTKATYEKQADLWKRIIQENEKAKYNAKNNRAASRTAVLEKIKVFGENQSILNGLVNDNFFTNRSFDAGLGEFTNAVTSTTITESSIETSIETTEEFKTKLGLLVNNEGGYGTYTKNKGSTLNTVNTAEKEYTTTISYTLKDNDQYNVLSVDVINMFDGNGPIFITKAGATSCPYEAEVTSLFYKNAGYDPNIVGVGGEILADATNSVYKPDIKSDKTVLTNIPESEGALFVLKLKNNSETQSDLEYIIEVDALTLNGATSNIQANGVNIYIPYNETIEFPFEVYKSSASSNFKYDNIRVYLKTPCDDINDSDAFIDVSVEFKKSCSKVTVSAPENNWIFNRAEGFSKDANGNTTTNTLPITFTDFNTDFAGFKKIELQYRNASSANWVKFKTYYGSQELLDQASDDSGEVIAASNSEYTYNWDIIGNQIPDGNYEFRAISYCTDNVIYNSPIVTGVINLNAPVQFGTPQPSDGILDVGEDISVRFNEAIFERGATNIKVSGVSNQQVIDHSVAVFLDGGANQIELPNQILPKDSFTLQFWLKNATTASGNLITQKNGINATLNGSELTFSLGGKSVKAGINSSQYNFYSLVYQSGNDPQLLILENGTELKSEVLTSNLDINSNNSIFIGGANVKGNIHDIRFWSKIFTPAQATVDKDKTLSGRELNLLGYWTLDEGNGKIAIDKAKSRNATVNLDWDIKPKGTAYTFANNAYLSLENVGFVQPSNVEDVTMSFWVKKASASAGTIFSNGKGTNDDLVQTNGFRNKWSVNMKSDGNLELMSENVSYNLTKQSVADGKWHHIALVVKRGGSINAYVDALETTSVSSANIGAFSGNRILIGARLKEDILSNKTIDNYFTGSLDEIRFWNTTRSFEQIKRDRYFELAPNSEGLMLYMDFNQEAGNTTKGPKYNHVAINNTVSSTFSILNGATQTYTNDSPALKPKLQFTNIPFSTVINGDQMIIQPELTREEWSLYEGQILNFSVSRMYDTHFNEQLSPISWSAFVNKQEIEWFTQNQSKEIIDEKNVNENYSFIMDIVNKGGSNQSYTISGLPTWVTTANIVGTVAPNATKKVIFTVDKELAMGTYNATIFLQTTSEFNDVLTLQLRVLSTSPNWAINAPDFSNSMNVIGKIKINEVFSRDQYTKIGAFVNNIPRGEAYLKYDIAFDSYFLYLTAYSNVTSGEEVTFKIWDAINGKVLIASVNDFPNTQFLQNEVLGSKNAPTIFSGAQFSEQNTVLNKGWTWTSFFVEDNRFNDIKATFNESILTDDDQIKSQTDFARFENNNWFGSLTAIENTKMYKVKLAEANSLRLIGNDVDETNLNLAINLGWNWLPFPIHRNVSLQEALAFYNPKDGDVIKDQYNFAIYDSSSGWSGTLNYMQSNRGYMIKSGNAQILNYPNSQNAAKSAKSTTTGQEHTSETISLFAKYNGNMSIVVQIIGAENFTEILVYDAKGILRGASPVVTLSNREMSFISVFSNTNEVLKFMISDGLTELDVTASFVFEDNKVLGNMQFPFVLNAANLTSETFLLNNVVIHPNPFLNTISVKSSHLSVKVSKIEIFSTLGALIKKVLATNDETLVNTSNLAAGIYLIKVSDNEGKSVIKKMVKK</sequence>
<dbReference type="PANTHER" id="PTHR22702">
    <property type="entry name" value="PROTEASE-ASSOCIATED DOMAIN-CONTAINING PROTEIN"/>
    <property type="match status" value="1"/>
</dbReference>
<evidence type="ECO:0000256" key="2">
    <source>
        <dbReference type="ARBA" id="ARBA00023180"/>
    </source>
</evidence>
<reference evidence="4 5" key="1">
    <citation type="submission" date="2016-12" db="EMBL/GenBank/DDBJ databases">
        <title>Trade-off between light-utilization and light-protection in marine flavobacteria.</title>
        <authorList>
            <person name="Kumagai Y."/>
            <person name="Yoshizawa S."/>
            <person name="Kogure K."/>
            <person name="Iwasaki W."/>
        </authorList>
    </citation>
    <scope>NUCLEOTIDE SEQUENCE [LARGE SCALE GENOMIC DNA]</scope>
    <source>
        <strain evidence="4 5">ATCC 43844</strain>
    </source>
</reference>
<evidence type="ECO:0000313" key="5">
    <source>
        <dbReference type="Proteomes" id="UP000239068"/>
    </source>
</evidence>
<dbReference type="CDD" id="cd00110">
    <property type="entry name" value="LamG"/>
    <property type="match status" value="1"/>
</dbReference>
<feature type="domain" description="Laminin G" evidence="3">
    <location>
        <begin position="2041"/>
        <end position="2228"/>
    </location>
</feature>
<dbReference type="InterPro" id="IPR046450">
    <property type="entry name" value="PA_dom_sf"/>
</dbReference>
<evidence type="ECO:0000256" key="1">
    <source>
        <dbReference type="ARBA" id="ARBA00022729"/>
    </source>
</evidence>
<dbReference type="InterPro" id="IPR013783">
    <property type="entry name" value="Ig-like_fold"/>
</dbReference>
<dbReference type="InterPro" id="IPR013320">
    <property type="entry name" value="ConA-like_dom_sf"/>
</dbReference>
<protein>
    <recommendedName>
        <fullName evidence="3">Laminin G domain-containing protein</fullName>
    </recommendedName>
</protein>
<dbReference type="InterPro" id="IPR026444">
    <property type="entry name" value="Secre_tail"/>
</dbReference>
<gene>
    <name evidence="4" type="ORF">BTO16_09170</name>
</gene>
<dbReference type="EMBL" id="MSCM01000001">
    <property type="protein sequence ID" value="PQJ82736.1"/>
    <property type="molecule type" value="Genomic_DNA"/>
</dbReference>
<organism evidence="4 5">
    <name type="scientific">Polaribacter glomeratus</name>
    <dbReference type="NCBI Taxonomy" id="102"/>
    <lineage>
        <taxon>Bacteria</taxon>
        <taxon>Pseudomonadati</taxon>
        <taxon>Bacteroidota</taxon>
        <taxon>Flavobacteriia</taxon>
        <taxon>Flavobacteriales</taxon>
        <taxon>Flavobacteriaceae</taxon>
    </lineage>
</organism>
<comment type="caution">
    <text evidence="4">The sequence shown here is derived from an EMBL/GenBank/DDBJ whole genome shotgun (WGS) entry which is preliminary data.</text>
</comment>
<name>A0A2S7WYY7_9FLAO</name>
<dbReference type="CDD" id="cd04818">
    <property type="entry name" value="PA_subtilisin_1"/>
    <property type="match status" value="1"/>
</dbReference>
<dbReference type="PROSITE" id="PS50025">
    <property type="entry name" value="LAM_G_DOMAIN"/>
    <property type="match status" value="1"/>
</dbReference>
<dbReference type="Pfam" id="PF02225">
    <property type="entry name" value="PA"/>
    <property type="match status" value="1"/>
</dbReference>
<dbReference type="SUPFAM" id="SSF52025">
    <property type="entry name" value="PA domain"/>
    <property type="match status" value="1"/>
</dbReference>
<dbReference type="Proteomes" id="UP000239068">
    <property type="component" value="Unassembled WGS sequence"/>
</dbReference>
<keyword evidence="5" id="KW-1185">Reference proteome</keyword>
<dbReference type="SUPFAM" id="SSF49899">
    <property type="entry name" value="Concanavalin A-like lectins/glucanases"/>
    <property type="match status" value="3"/>
</dbReference>
<accession>A0A2S7WYY7</accession>
<dbReference type="PANTHER" id="PTHR22702:SF1">
    <property type="entry name" value="PROTEASE-ASSOCIATED DOMAIN-CONTAINING PROTEIN 1"/>
    <property type="match status" value="1"/>
</dbReference>
<dbReference type="InterPro" id="IPR003137">
    <property type="entry name" value="PA_domain"/>
</dbReference>
<evidence type="ECO:0000259" key="3">
    <source>
        <dbReference type="PROSITE" id="PS50025"/>
    </source>
</evidence>
<dbReference type="Pfam" id="PF18962">
    <property type="entry name" value="Por_Secre_tail"/>
    <property type="match status" value="1"/>
</dbReference>
<dbReference type="GO" id="GO:0004553">
    <property type="term" value="F:hydrolase activity, hydrolyzing O-glycosyl compounds"/>
    <property type="evidence" value="ECO:0007669"/>
    <property type="project" value="UniProtKB-ARBA"/>
</dbReference>
<dbReference type="InterPro" id="IPR001791">
    <property type="entry name" value="Laminin_G"/>
</dbReference>
<proteinExistence type="predicted"/>
<dbReference type="NCBIfam" id="TIGR04183">
    <property type="entry name" value="Por_Secre_tail"/>
    <property type="match status" value="1"/>
</dbReference>
<dbReference type="Gene3D" id="2.60.120.200">
    <property type="match status" value="3"/>
</dbReference>